<reference evidence="1" key="1">
    <citation type="submission" date="2021-01" db="EMBL/GenBank/DDBJ databases">
        <authorList>
            <person name="Corre E."/>
            <person name="Pelletier E."/>
            <person name="Niang G."/>
            <person name="Scheremetjew M."/>
            <person name="Finn R."/>
            <person name="Kale V."/>
            <person name="Holt S."/>
            <person name="Cochrane G."/>
            <person name="Meng A."/>
            <person name="Brown T."/>
            <person name="Cohen L."/>
        </authorList>
    </citation>
    <scope>NUCLEOTIDE SEQUENCE</scope>
    <source>
        <strain evidence="1">UTEX LB 985</strain>
    </source>
</reference>
<sequence>MYTSTSPNGSSWRSMPSQRLSSALHASESTQLICVMPPSTQLSYQLLSLLLQLALEQLAVTAAGGGELTRLVEAQNVHRPADAGEDGVVEAGIRRGRARLAPSCYTPRRPELSARLRLQAVEA</sequence>
<protein>
    <submittedName>
        <fullName evidence="1">Uncharacterized protein</fullName>
    </submittedName>
</protein>
<gene>
    <name evidence="1" type="ORF">CBRE1094_LOCUS44103</name>
</gene>
<dbReference type="AlphaFoldDB" id="A0A7S2JHI9"/>
<proteinExistence type="predicted"/>
<dbReference type="EMBL" id="HBGU01080746">
    <property type="protein sequence ID" value="CAD9548026.1"/>
    <property type="molecule type" value="Transcribed_RNA"/>
</dbReference>
<name>A0A7S2JHI9_9EUKA</name>
<evidence type="ECO:0000313" key="1">
    <source>
        <dbReference type="EMBL" id="CAD9548026.1"/>
    </source>
</evidence>
<organism evidence="1">
    <name type="scientific">Haptolina brevifila</name>
    <dbReference type="NCBI Taxonomy" id="156173"/>
    <lineage>
        <taxon>Eukaryota</taxon>
        <taxon>Haptista</taxon>
        <taxon>Haptophyta</taxon>
        <taxon>Prymnesiophyceae</taxon>
        <taxon>Prymnesiales</taxon>
        <taxon>Prymnesiaceae</taxon>
        <taxon>Haptolina</taxon>
    </lineage>
</organism>
<accession>A0A7S2JHI9</accession>